<protein>
    <submittedName>
        <fullName evidence="2">Pseudouridine synthase</fullName>
    </submittedName>
</protein>
<organism evidence="2 3">
    <name type="scientific">Rheinheimera baltica</name>
    <dbReference type="NCBI Taxonomy" id="67576"/>
    <lineage>
        <taxon>Bacteria</taxon>
        <taxon>Pseudomonadati</taxon>
        <taxon>Pseudomonadota</taxon>
        <taxon>Gammaproteobacteria</taxon>
        <taxon>Chromatiales</taxon>
        <taxon>Chromatiaceae</taxon>
        <taxon>Rheinheimera</taxon>
    </lineage>
</organism>
<sequence length="306" mass="35183">MSIARQASEITLPAVNDGWQTVLQFLCSQFPFIAEQTWRERIVQHKVHWFEGEAITEQTPFMPSRRLCYYREVVSEPVIPFEHHILYQDEHILVADKPHFLPVTPGGEYVNECLLARLKRQTGIDDLVPVHRLDRETAGLVLFSVTPESRAQLYQLFSAGTVLKTYKAAARLTQDIQNSPFPQHWHIENRIEKAQPRFINAIVPGAVNAVSDITLSAQYNGIGEFTLRPHSGKTHQLRLHMQSLGMPILHDKYYPRLLAKTALQFDNPLQLLAAELRFIHPLTQVEQQFYSTFSLNALRPMNKKLL</sequence>
<dbReference type="InterPro" id="IPR050188">
    <property type="entry name" value="RluA_PseudoU_synthase"/>
</dbReference>
<dbReference type="PANTHER" id="PTHR21600">
    <property type="entry name" value="MITOCHONDRIAL RNA PSEUDOURIDINE SYNTHASE"/>
    <property type="match status" value="1"/>
</dbReference>
<evidence type="ECO:0000259" key="1">
    <source>
        <dbReference type="Pfam" id="PF00849"/>
    </source>
</evidence>
<dbReference type="RefSeq" id="WP_037054090.1">
    <property type="nucleotide sequence ID" value="NZ_JAPJDZ010000024.1"/>
</dbReference>
<proteinExistence type="predicted"/>
<comment type="caution">
    <text evidence="2">The sequence shown here is derived from an EMBL/GenBank/DDBJ whole genome shotgun (WGS) entry which is preliminary data.</text>
</comment>
<evidence type="ECO:0000313" key="2">
    <source>
        <dbReference type="EMBL" id="MDP5136430.1"/>
    </source>
</evidence>
<keyword evidence="3" id="KW-1185">Reference proteome</keyword>
<dbReference type="InterPro" id="IPR020103">
    <property type="entry name" value="PsdUridine_synth_cat_dom_sf"/>
</dbReference>
<dbReference type="InterPro" id="IPR006145">
    <property type="entry name" value="PsdUridine_synth_RsuA/RluA"/>
</dbReference>
<dbReference type="Pfam" id="PF00849">
    <property type="entry name" value="PseudoU_synth_2"/>
    <property type="match status" value="1"/>
</dbReference>
<evidence type="ECO:0000313" key="3">
    <source>
        <dbReference type="Proteomes" id="UP001231109"/>
    </source>
</evidence>
<dbReference type="SUPFAM" id="SSF55120">
    <property type="entry name" value="Pseudouridine synthase"/>
    <property type="match status" value="1"/>
</dbReference>
<name>A0ABT9HZ70_9GAMM</name>
<dbReference type="PANTHER" id="PTHR21600:SF84">
    <property type="entry name" value="PSEUDOURIDINE SYNTHASE RSUA_RLUA-LIKE DOMAIN-CONTAINING PROTEIN"/>
    <property type="match status" value="1"/>
</dbReference>
<dbReference type="InterPro" id="IPR006224">
    <property type="entry name" value="PsdUridine_synth_RluA-like_CS"/>
</dbReference>
<dbReference type="Gene3D" id="3.30.2350.10">
    <property type="entry name" value="Pseudouridine synthase"/>
    <property type="match status" value="1"/>
</dbReference>
<gene>
    <name evidence="2" type="ORF">ORJ04_10785</name>
</gene>
<dbReference type="Proteomes" id="UP001231109">
    <property type="component" value="Unassembled WGS sequence"/>
</dbReference>
<reference evidence="2 3" key="1">
    <citation type="submission" date="2022-11" db="EMBL/GenBank/DDBJ databases">
        <title>Viruses from the air-sea interface of a natural surface slick.</title>
        <authorList>
            <person name="Rahlff J."/>
            <person name="Holmfeldt K."/>
        </authorList>
    </citation>
    <scope>NUCLEOTIDE SEQUENCE [LARGE SCALE GENOMIC DNA]</scope>
    <source>
        <strain evidence="2 3">SMS4</strain>
    </source>
</reference>
<accession>A0ABT9HZ70</accession>
<feature type="domain" description="Pseudouridine synthase RsuA/RluA-like" evidence="1">
    <location>
        <begin position="91"/>
        <end position="243"/>
    </location>
</feature>
<dbReference type="PROSITE" id="PS01129">
    <property type="entry name" value="PSI_RLU"/>
    <property type="match status" value="1"/>
</dbReference>
<dbReference type="EMBL" id="JAPJDZ010000024">
    <property type="protein sequence ID" value="MDP5136430.1"/>
    <property type="molecule type" value="Genomic_DNA"/>
</dbReference>